<feature type="transmembrane region" description="Helical" evidence="2">
    <location>
        <begin position="296"/>
        <end position="318"/>
    </location>
</feature>
<keyword evidence="2" id="KW-0472">Membrane</keyword>
<evidence type="ECO:0000256" key="1">
    <source>
        <dbReference type="SAM" id="MobiDB-lite"/>
    </source>
</evidence>
<feature type="transmembrane region" description="Helical" evidence="2">
    <location>
        <begin position="133"/>
        <end position="153"/>
    </location>
</feature>
<comment type="caution">
    <text evidence="3">The sequence shown here is derived from an EMBL/GenBank/DDBJ whole genome shotgun (WGS) entry which is preliminary data.</text>
</comment>
<dbReference type="AlphaFoldDB" id="A0A1J9R439"/>
<organism evidence="3 4">
    <name type="scientific">Diplodia corticola</name>
    <dbReference type="NCBI Taxonomy" id="236234"/>
    <lineage>
        <taxon>Eukaryota</taxon>
        <taxon>Fungi</taxon>
        <taxon>Dikarya</taxon>
        <taxon>Ascomycota</taxon>
        <taxon>Pezizomycotina</taxon>
        <taxon>Dothideomycetes</taxon>
        <taxon>Dothideomycetes incertae sedis</taxon>
        <taxon>Botryosphaeriales</taxon>
        <taxon>Botryosphaeriaceae</taxon>
        <taxon>Diplodia</taxon>
    </lineage>
</organism>
<reference evidence="3 4" key="1">
    <citation type="submission" date="2016-10" db="EMBL/GenBank/DDBJ databases">
        <title>Proteomics and genomics reveal pathogen-plant mechanisms compatible with a hemibiotrophic lifestyle of Diplodia corticola.</title>
        <authorList>
            <person name="Fernandes I."/>
            <person name="De Jonge R."/>
            <person name="Van De Peer Y."/>
            <person name="Devreese B."/>
            <person name="Alves A."/>
            <person name="Esteves A.C."/>
        </authorList>
    </citation>
    <scope>NUCLEOTIDE SEQUENCE [LARGE SCALE GENOMIC DNA]</scope>
    <source>
        <strain evidence="3 4">CBS 112549</strain>
    </source>
</reference>
<feature type="transmembrane region" description="Helical" evidence="2">
    <location>
        <begin position="412"/>
        <end position="435"/>
    </location>
</feature>
<name>A0A1J9R439_9PEZI</name>
<sequence length="727" mass="81122">MALLLNHLVSFVSRDEMYHRGNADFNRPSHGLMAVRFSYGTPRCLSTAPPALTVPALHLLLLDLFVLSAILVSHRFASAIKARYQTPRWFQATVEYTGESSPDERWYYGLPTAICAAAALPLFMQAILHWVNLSTLALMPAFAYLFCEIWTTISTKQSSICFKFLEVILQSACCAVILYDEYRLSPQGIFCSTMAMLFTGLAMGFSKSPRPSFMESFPSRRSPSLITTVTLSFFITFIWCIREEETLKAAEHILDVDPMLLGLNVGSTVAAVLFGDSFILPISVEDHFSPDTSRQRVLIAQVSASFGFTAIVGFASSYLTMRSYATVLQAGAFCLAVVCIINGPRPAEDQDRTMFQTTLYDLERFQPSLVSLDSESLEDDRSSPAQGLLGNEDGSDRFDYERWMSKFDTPSVLSIAAYAVIILTWIGFLACNFVSSSDVSEPIPQLDLAYEPTHGFDVVISMYNEPIEAVTSIMEGLSAIPAIGERSPRLILYTKFEDLSPSNITELQAATNAHKVINLPNVGREGETYLEHILLNWDSLAKHTLFVQADVHNPREFFNRVQDYYAPNTGMLSLGFSGKSCDTANCGDRWSWYEESSLLNDVCRRVGGEACKNILLSYKGQFIVSAARVRAVERELYEDLKTAMTDPNSWAHKEPYLNGRQDSLNAPQFGYTMERLWSVVMQCSTEEIAWSCPTLLSRTRRGGDLTDCQCMDPEDDTSLGFNSTVPI</sequence>
<dbReference type="RefSeq" id="XP_020131238.1">
    <property type="nucleotide sequence ID" value="XM_020271970.1"/>
</dbReference>
<protein>
    <submittedName>
        <fullName evidence="3">Uncharacterized protein</fullName>
    </submittedName>
</protein>
<dbReference type="STRING" id="236234.A0A1J9R439"/>
<feature type="transmembrane region" description="Helical" evidence="2">
    <location>
        <begin position="56"/>
        <end position="77"/>
    </location>
</feature>
<evidence type="ECO:0000313" key="3">
    <source>
        <dbReference type="EMBL" id="OJD34978.1"/>
    </source>
</evidence>
<feature type="transmembrane region" description="Helical" evidence="2">
    <location>
        <begin position="185"/>
        <end position="205"/>
    </location>
</feature>
<evidence type="ECO:0000313" key="4">
    <source>
        <dbReference type="Proteomes" id="UP000183809"/>
    </source>
</evidence>
<accession>A0A1J9R439</accession>
<feature type="transmembrane region" description="Helical" evidence="2">
    <location>
        <begin position="106"/>
        <end position="127"/>
    </location>
</feature>
<dbReference type="PANTHER" id="PTHR37490">
    <property type="entry name" value="EXPRESSED PROTEIN"/>
    <property type="match status" value="1"/>
</dbReference>
<dbReference type="Proteomes" id="UP000183809">
    <property type="component" value="Unassembled WGS sequence"/>
</dbReference>
<dbReference type="GeneID" id="31012229"/>
<proteinExistence type="predicted"/>
<keyword evidence="2" id="KW-0812">Transmembrane</keyword>
<dbReference type="PANTHER" id="PTHR37490:SF1">
    <property type="entry name" value="GLYCOSYLTRANSFERASE 2-LIKE DOMAIN-CONTAINING PROTEIN"/>
    <property type="match status" value="1"/>
</dbReference>
<feature type="transmembrane region" description="Helical" evidence="2">
    <location>
        <begin position="261"/>
        <end position="284"/>
    </location>
</feature>
<gene>
    <name evidence="3" type="ORF">BKCO1_19000179</name>
</gene>
<feature type="region of interest" description="Disordered" evidence="1">
    <location>
        <begin position="374"/>
        <end position="393"/>
    </location>
</feature>
<evidence type="ECO:0000256" key="2">
    <source>
        <dbReference type="SAM" id="Phobius"/>
    </source>
</evidence>
<keyword evidence="4" id="KW-1185">Reference proteome</keyword>
<dbReference type="EMBL" id="MNUE01000019">
    <property type="protein sequence ID" value="OJD34978.1"/>
    <property type="molecule type" value="Genomic_DNA"/>
</dbReference>
<keyword evidence="2" id="KW-1133">Transmembrane helix</keyword>
<dbReference type="OrthoDB" id="28755at2759"/>
<feature type="transmembrane region" description="Helical" evidence="2">
    <location>
        <begin position="225"/>
        <end position="241"/>
    </location>
</feature>